<organism evidence="2 3">
    <name type="scientific">Pelagicoccus albus</name>
    <dbReference type="NCBI Taxonomy" id="415222"/>
    <lineage>
        <taxon>Bacteria</taxon>
        <taxon>Pseudomonadati</taxon>
        <taxon>Verrucomicrobiota</taxon>
        <taxon>Opitutia</taxon>
        <taxon>Puniceicoccales</taxon>
        <taxon>Pelagicoccaceae</taxon>
        <taxon>Pelagicoccus</taxon>
    </lineage>
</organism>
<dbReference type="AlphaFoldDB" id="A0A7X1E756"/>
<feature type="compositionally biased region" description="Acidic residues" evidence="1">
    <location>
        <begin position="150"/>
        <end position="171"/>
    </location>
</feature>
<accession>A0A7X1E756</accession>
<reference evidence="2 3" key="1">
    <citation type="submission" date="2020-07" db="EMBL/GenBank/DDBJ databases">
        <authorList>
            <person name="Feng X."/>
        </authorList>
    </citation>
    <scope>NUCLEOTIDE SEQUENCE [LARGE SCALE GENOMIC DNA]</scope>
    <source>
        <strain evidence="2 3">JCM23202</strain>
    </source>
</reference>
<evidence type="ECO:0000256" key="1">
    <source>
        <dbReference type="SAM" id="MobiDB-lite"/>
    </source>
</evidence>
<comment type="caution">
    <text evidence="2">The sequence shown here is derived from an EMBL/GenBank/DDBJ whole genome shotgun (WGS) entry which is preliminary data.</text>
</comment>
<protein>
    <recommendedName>
        <fullName evidence="4">DUF2017 domain-containing protein</fullName>
    </recommendedName>
</protein>
<name>A0A7X1E756_9BACT</name>
<evidence type="ECO:0000313" key="3">
    <source>
        <dbReference type="Proteomes" id="UP000526501"/>
    </source>
</evidence>
<sequence length="171" mass="19555">MRQIEIRLDPALVESLMDTIGPLLKQLENELASPAEFPDDDELLEDFWKSDLLNSQREEIKVISELFDGEFMLSGRAFINSNEMDKVIRACSAIRLKIRDTLLATVTDSQLEEGDLEDVQWTDEMQIAYAAYALFASLQELIITQMNQPEPEESGDGYDWGSDDEDLEDER</sequence>
<dbReference type="Proteomes" id="UP000526501">
    <property type="component" value="Unassembled WGS sequence"/>
</dbReference>
<dbReference type="RefSeq" id="WP_185658732.1">
    <property type="nucleotide sequence ID" value="NZ_CAWPOO010000005.1"/>
</dbReference>
<feature type="region of interest" description="Disordered" evidence="1">
    <location>
        <begin position="148"/>
        <end position="171"/>
    </location>
</feature>
<evidence type="ECO:0008006" key="4">
    <source>
        <dbReference type="Google" id="ProtNLM"/>
    </source>
</evidence>
<evidence type="ECO:0000313" key="2">
    <source>
        <dbReference type="EMBL" id="MBC2604836.1"/>
    </source>
</evidence>
<gene>
    <name evidence="2" type="ORF">H5P27_02150</name>
</gene>
<keyword evidence="3" id="KW-1185">Reference proteome</keyword>
<dbReference type="EMBL" id="JACHVC010000005">
    <property type="protein sequence ID" value="MBC2604836.1"/>
    <property type="molecule type" value="Genomic_DNA"/>
</dbReference>
<proteinExistence type="predicted"/>